<dbReference type="InterPro" id="IPR010976">
    <property type="entry name" value="B-phosphoglucomutase_hydrolase"/>
</dbReference>
<reference evidence="2 3" key="1">
    <citation type="submission" date="2019-02" db="EMBL/GenBank/DDBJ databases">
        <authorList>
            <person name="Sun L."/>
            <person name="Pan D."/>
            <person name="Wu X."/>
        </authorList>
    </citation>
    <scope>NUCLEOTIDE SEQUENCE [LARGE SCALE GENOMIC DNA]</scope>
    <source>
        <strain evidence="2 3">JW-1</strain>
    </source>
</reference>
<proteinExistence type="inferred from homology"/>
<organism evidence="2 3">
    <name type="scientific">Leucobacter triazinivorans</name>
    <dbReference type="NCBI Taxonomy" id="1784719"/>
    <lineage>
        <taxon>Bacteria</taxon>
        <taxon>Bacillati</taxon>
        <taxon>Actinomycetota</taxon>
        <taxon>Actinomycetes</taxon>
        <taxon>Micrococcales</taxon>
        <taxon>Microbacteriaceae</taxon>
        <taxon>Leucobacter</taxon>
    </lineage>
</organism>
<dbReference type="Gene3D" id="1.10.150.240">
    <property type="entry name" value="Putative phosphatase, domain 2"/>
    <property type="match status" value="1"/>
</dbReference>
<dbReference type="InterPro" id="IPR036412">
    <property type="entry name" value="HAD-like_sf"/>
</dbReference>
<dbReference type="Pfam" id="PF00702">
    <property type="entry name" value="Hydrolase"/>
    <property type="match status" value="1"/>
</dbReference>
<dbReference type="OrthoDB" id="9797743at2"/>
<dbReference type="InterPro" id="IPR006439">
    <property type="entry name" value="HAD-SF_hydro_IA"/>
</dbReference>
<sequence>MGRADRVIDDYDAYLFDLDGVLTPTVDLHRRAWAETFGAFLAARGLAPYREAEYFASLDGRSRFAGVRALLDARGLPLPEGLPGDADLDSVVGIGNRKNLAFTEVLERDGIAAYPGSLVLLDRLARLGRPLAVVSSSRNAEAVLAAAGLRDRFAAVVDGAVAEREGLPGKPAPDTFLRAAELLGVAPARAVVLEDAGSGVAAGRAGGFGLVVGVDRGAGRDELRAAGADLVVADLAELVEMDA</sequence>
<dbReference type="InterPro" id="IPR023198">
    <property type="entry name" value="PGP-like_dom2"/>
</dbReference>
<dbReference type="Proteomes" id="UP000289260">
    <property type="component" value="Chromosome"/>
</dbReference>
<dbReference type="SFLD" id="SFLDG01129">
    <property type="entry name" value="C1.5:_HAD__Beta-PGM__Phosphata"/>
    <property type="match status" value="1"/>
</dbReference>
<dbReference type="SFLD" id="SFLDS00003">
    <property type="entry name" value="Haloacid_Dehalogenase"/>
    <property type="match status" value="1"/>
</dbReference>
<dbReference type="PANTHER" id="PTHR43481:SF4">
    <property type="entry name" value="GLYCEROL-1-PHOSPHATE PHOSPHOHYDROLASE 1-RELATED"/>
    <property type="match status" value="1"/>
</dbReference>
<dbReference type="Gene3D" id="3.40.50.1000">
    <property type="entry name" value="HAD superfamily/HAD-like"/>
    <property type="match status" value="1"/>
</dbReference>
<keyword evidence="3" id="KW-1185">Reference proteome</keyword>
<dbReference type="InterPro" id="IPR023214">
    <property type="entry name" value="HAD_sf"/>
</dbReference>
<accession>A0A4P6KEJ5</accession>
<evidence type="ECO:0000313" key="3">
    <source>
        <dbReference type="Proteomes" id="UP000289260"/>
    </source>
</evidence>
<protein>
    <submittedName>
        <fullName evidence="2">Beta-phosphoglucomutase family hydrolase</fullName>
    </submittedName>
</protein>
<dbReference type="AlphaFoldDB" id="A0A4P6KEJ5"/>
<dbReference type="KEGG" id="ltr:EVS81_02425"/>
<dbReference type="PANTHER" id="PTHR43481">
    <property type="entry name" value="FRUCTOSE-1-PHOSPHATE PHOSPHATASE"/>
    <property type="match status" value="1"/>
</dbReference>
<dbReference type="SUPFAM" id="SSF56784">
    <property type="entry name" value="HAD-like"/>
    <property type="match status" value="1"/>
</dbReference>
<dbReference type="NCBIfam" id="TIGR01509">
    <property type="entry name" value="HAD-SF-IA-v3"/>
    <property type="match status" value="1"/>
</dbReference>
<evidence type="ECO:0000256" key="1">
    <source>
        <dbReference type="ARBA" id="ARBA00006171"/>
    </source>
</evidence>
<dbReference type="RefSeq" id="WP_130108975.1">
    <property type="nucleotide sequence ID" value="NZ_CP035806.1"/>
</dbReference>
<gene>
    <name evidence="2" type="ORF">EVS81_02425</name>
</gene>
<dbReference type="InterPro" id="IPR051806">
    <property type="entry name" value="HAD-like_SPP"/>
</dbReference>
<dbReference type="NCBIfam" id="TIGR02009">
    <property type="entry name" value="PGMB-YQAB-SF"/>
    <property type="match status" value="1"/>
</dbReference>
<dbReference type="EMBL" id="CP035806">
    <property type="protein sequence ID" value="QBE47824.1"/>
    <property type="molecule type" value="Genomic_DNA"/>
</dbReference>
<keyword evidence="2" id="KW-0378">Hydrolase</keyword>
<name>A0A4P6KEJ5_9MICO</name>
<dbReference type="GO" id="GO:0050308">
    <property type="term" value="F:sugar-phosphatase activity"/>
    <property type="evidence" value="ECO:0007669"/>
    <property type="project" value="TreeGrafter"/>
</dbReference>
<comment type="similarity">
    <text evidence="1">Belongs to the HAD-like hydrolase superfamily. CbbY/CbbZ/Gph/YieH family.</text>
</comment>
<evidence type="ECO:0000313" key="2">
    <source>
        <dbReference type="EMBL" id="QBE47824.1"/>
    </source>
</evidence>